<reference evidence="5" key="1">
    <citation type="submission" date="2020-03" db="EMBL/GenBank/DDBJ databases">
        <title>A mixture of massive structural variations and highly conserved coding sequences in Ustilaginoidea virens genome.</title>
        <authorList>
            <person name="Zhang K."/>
            <person name="Zhao Z."/>
            <person name="Zhang Z."/>
            <person name="Li Y."/>
            <person name="Hsiang T."/>
            <person name="Sun W."/>
        </authorList>
    </citation>
    <scope>NUCLEOTIDE SEQUENCE</scope>
    <source>
        <strain evidence="5">UV-8b</strain>
    </source>
</reference>
<gene>
    <name evidence="5" type="ORF">UV8b_02748</name>
</gene>
<evidence type="ECO:0000259" key="4">
    <source>
        <dbReference type="SMART" id="SM00474"/>
    </source>
</evidence>
<evidence type="ECO:0000313" key="5">
    <source>
        <dbReference type="EMBL" id="QUC18507.1"/>
    </source>
</evidence>
<dbReference type="PANTHER" id="PTHR13620">
    <property type="entry name" value="3-5 EXONUCLEASE"/>
    <property type="match status" value="1"/>
</dbReference>
<evidence type="ECO:0000313" key="6">
    <source>
        <dbReference type="Proteomes" id="UP000027002"/>
    </source>
</evidence>
<dbReference type="EMBL" id="CP072754">
    <property type="protein sequence ID" value="QUC18507.1"/>
    <property type="molecule type" value="Genomic_DNA"/>
</dbReference>
<dbReference type="OrthoDB" id="1920326at2759"/>
<evidence type="ECO:0000256" key="3">
    <source>
        <dbReference type="SAM" id="MobiDB-lite"/>
    </source>
</evidence>
<keyword evidence="2" id="KW-0378">Hydrolase</keyword>
<dbReference type="GO" id="GO:0008408">
    <property type="term" value="F:3'-5' exonuclease activity"/>
    <property type="evidence" value="ECO:0007669"/>
    <property type="project" value="InterPro"/>
</dbReference>
<proteinExistence type="predicted"/>
<sequence>MTYLTEAGSRVAGSAARLTPCCRGVGHMPQQRAVASAADAIVPASSPPASSVSTMARSIESKGGSRICRGSAGPGRRFTPSPGPEPSPAPLYPRLDMLRFFQTASSQHMASSSSSHAALDSRETTCANPVFDDDDDDGLKHLGAGAWGHLNPQPSECVPSPPPGGQPTDAEEGTQPAAAPAPSADEANSGVAEPPSTSLSFNMCPGLFHAARSATKGSPKSFWSHTMYQTTSLSGAVEKVKVHYCTSQETMELVCRQHFLGQDVLGFDLEWLPFATRNSGPRENVSLIQLASPDRIGLFHVAIFPANDDLVSPAFRQIMEDPNVSKVGVQIQGDCTRLRNSLGVTAKGVFELSHLYKQVKFTKANTPELINKIPVALSTQVEDVLRLPLYKGHAVRSSNWMKRLNYQQLLYSASDAYAGIQLYHVLETQRKELQPCPERPYHLELRLRIPVAKPPVDTVTAAAAAPEDQLSHDSGPSSASDAAAQNLPPIASPTPTLCTSTSLQSSRDVRVVAAEAKARDYMASKQNVSAKPSALRAYYIWHGNSELDPGAIARILRDPPLLTNTVVSYILDAIVAEKLPHDKGRLKREIVSLLHPTLKVGRKYGELVRSCEVSA</sequence>
<dbReference type="GO" id="GO:0003676">
    <property type="term" value="F:nucleic acid binding"/>
    <property type="evidence" value="ECO:0007669"/>
    <property type="project" value="InterPro"/>
</dbReference>
<dbReference type="InterPro" id="IPR012337">
    <property type="entry name" value="RNaseH-like_sf"/>
</dbReference>
<keyword evidence="1" id="KW-0540">Nuclease</keyword>
<dbReference type="RefSeq" id="XP_042996180.1">
    <property type="nucleotide sequence ID" value="XM_043140246.1"/>
</dbReference>
<name>A0A8E5HND8_USTVR</name>
<dbReference type="Proteomes" id="UP000027002">
    <property type="component" value="Chromosome 2"/>
</dbReference>
<dbReference type="AlphaFoldDB" id="A0A8E5HND8"/>
<protein>
    <recommendedName>
        <fullName evidence="4">3'-5' exonuclease domain-containing protein</fullName>
    </recommendedName>
</protein>
<feature type="compositionally biased region" description="Pro residues" evidence="3">
    <location>
        <begin position="81"/>
        <end position="91"/>
    </location>
</feature>
<dbReference type="GeneID" id="66063526"/>
<feature type="region of interest" description="Disordered" evidence="3">
    <location>
        <begin position="458"/>
        <end position="502"/>
    </location>
</feature>
<dbReference type="GO" id="GO:0005634">
    <property type="term" value="C:nucleus"/>
    <property type="evidence" value="ECO:0007669"/>
    <property type="project" value="TreeGrafter"/>
</dbReference>
<dbReference type="CDD" id="cd06141">
    <property type="entry name" value="WRN_exo"/>
    <property type="match status" value="1"/>
</dbReference>
<evidence type="ECO:0000256" key="1">
    <source>
        <dbReference type="ARBA" id="ARBA00022722"/>
    </source>
</evidence>
<keyword evidence="6" id="KW-1185">Reference proteome</keyword>
<dbReference type="InterPro" id="IPR036397">
    <property type="entry name" value="RNaseH_sf"/>
</dbReference>
<accession>A0A8E5HND8</accession>
<dbReference type="SUPFAM" id="SSF53098">
    <property type="entry name" value="Ribonuclease H-like"/>
    <property type="match status" value="1"/>
</dbReference>
<feature type="compositionally biased region" description="Low complexity" evidence="3">
    <location>
        <begin position="493"/>
        <end position="502"/>
    </location>
</feature>
<dbReference type="PANTHER" id="PTHR13620:SF104">
    <property type="entry name" value="EXONUCLEASE 3'-5' DOMAIN-CONTAINING PROTEIN 2"/>
    <property type="match status" value="1"/>
</dbReference>
<dbReference type="SMART" id="SM00474">
    <property type="entry name" value="35EXOc"/>
    <property type="match status" value="1"/>
</dbReference>
<feature type="compositionally biased region" description="Low complexity" evidence="3">
    <location>
        <begin position="458"/>
        <end position="484"/>
    </location>
</feature>
<dbReference type="Gene3D" id="3.30.420.10">
    <property type="entry name" value="Ribonuclease H-like superfamily/Ribonuclease H"/>
    <property type="match status" value="1"/>
</dbReference>
<dbReference type="Pfam" id="PF01612">
    <property type="entry name" value="DNA_pol_A_exo1"/>
    <property type="match status" value="1"/>
</dbReference>
<dbReference type="InterPro" id="IPR002562">
    <property type="entry name" value="3'-5'_exonuclease_dom"/>
</dbReference>
<organism evidence="5 6">
    <name type="scientific">Ustilaginoidea virens</name>
    <name type="common">Rice false smut fungus</name>
    <name type="synonym">Villosiclava virens</name>
    <dbReference type="NCBI Taxonomy" id="1159556"/>
    <lineage>
        <taxon>Eukaryota</taxon>
        <taxon>Fungi</taxon>
        <taxon>Dikarya</taxon>
        <taxon>Ascomycota</taxon>
        <taxon>Pezizomycotina</taxon>
        <taxon>Sordariomycetes</taxon>
        <taxon>Hypocreomycetidae</taxon>
        <taxon>Hypocreales</taxon>
        <taxon>Clavicipitaceae</taxon>
        <taxon>Ustilaginoidea</taxon>
    </lineage>
</organism>
<dbReference type="GO" id="GO:0006139">
    <property type="term" value="P:nucleobase-containing compound metabolic process"/>
    <property type="evidence" value="ECO:0007669"/>
    <property type="project" value="InterPro"/>
</dbReference>
<feature type="region of interest" description="Disordered" evidence="3">
    <location>
        <begin position="127"/>
        <end position="196"/>
    </location>
</feature>
<evidence type="ECO:0000256" key="2">
    <source>
        <dbReference type="ARBA" id="ARBA00022801"/>
    </source>
</evidence>
<feature type="domain" description="3'-5' exonuclease" evidence="4">
    <location>
        <begin position="242"/>
        <end position="431"/>
    </location>
</feature>
<feature type="region of interest" description="Disordered" evidence="3">
    <location>
        <begin position="60"/>
        <end position="91"/>
    </location>
</feature>
<dbReference type="InterPro" id="IPR051132">
    <property type="entry name" value="3-5_Exonuclease_domain"/>
</dbReference>
<dbReference type="GO" id="GO:0005737">
    <property type="term" value="C:cytoplasm"/>
    <property type="evidence" value="ECO:0007669"/>
    <property type="project" value="TreeGrafter"/>
</dbReference>
<dbReference type="KEGG" id="uvi:66063526"/>